<dbReference type="EMBL" id="LAZR01000036">
    <property type="protein sequence ID" value="KKO01252.1"/>
    <property type="molecule type" value="Genomic_DNA"/>
</dbReference>
<comment type="caution">
    <text evidence="1">The sequence shown here is derived from an EMBL/GenBank/DDBJ whole genome shotgun (WGS) entry which is preliminary data.</text>
</comment>
<dbReference type="AlphaFoldDB" id="A0A0F9XPB9"/>
<proteinExistence type="predicted"/>
<protein>
    <recommendedName>
        <fullName evidence="2">Co-chaperone DjlA N-terminal domain-containing protein</fullName>
    </recommendedName>
</protein>
<dbReference type="CDD" id="cd07177">
    <property type="entry name" value="terB_like"/>
    <property type="match status" value="1"/>
</dbReference>
<gene>
    <name evidence="1" type="ORF">LCGC14_0118390</name>
</gene>
<sequence length="109" mass="12298">MEFEEFVKAAFVKMIYEVIKADGKVHPAELETLNKLKSTIGFDDAFLERAQLLDYDNAIVTLYNLPHEQKKALADILDEVAIADGAIHKKEMDLIIDTFINIGLGEETE</sequence>
<dbReference type="Gene3D" id="1.10.3680.10">
    <property type="entry name" value="TerB-like"/>
    <property type="match status" value="1"/>
</dbReference>
<evidence type="ECO:0008006" key="2">
    <source>
        <dbReference type="Google" id="ProtNLM"/>
    </source>
</evidence>
<dbReference type="InterPro" id="IPR029024">
    <property type="entry name" value="TerB-like"/>
</dbReference>
<name>A0A0F9XPB9_9ZZZZ</name>
<dbReference type="SUPFAM" id="SSF158682">
    <property type="entry name" value="TerB-like"/>
    <property type="match status" value="1"/>
</dbReference>
<evidence type="ECO:0000313" key="1">
    <source>
        <dbReference type="EMBL" id="KKO01252.1"/>
    </source>
</evidence>
<accession>A0A0F9XPB9</accession>
<organism evidence="1">
    <name type="scientific">marine sediment metagenome</name>
    <dbReference type="NCBI Taxonomy" id="412755"/>
    <lineage>
        <taxon>unclassified sequences</taxon>
        <taxon>metagenomes</taxon>
        <taxon>ecological metagenomes</taxon>
    </lineage>
</organism>
<reference evidence="1" key="1">
    <citation type="journal article" date="2015" name="Nature">
        <title>Complex archaea that bridge the gap between prokaryotes and eukaryotes.</title>
        <authorList>
            <person name="Spang A."/>
            <person name="Saw J.H."/>
            <person name="Jorgensen S.L."/>
            <person name="Zaremba-Niedzwiedzka K."/>
            <person name="Martijn J."/>
            <person name="Lind A.E."/>
            <person name="van Eijk R."/>
            <person name="Schleper C."/>
            <person name="Guy L."/>
            <person name="Ettema T.J."/>
        </authorList>
    </citation>
    <scope>NUCLEOTIDE SEQUENCE</scope>
</reference>